<evidence type="ECO:0000256" key="5">
    <source>
        <dbReference type="ARBA" id="ARBA00022840"/>
    </source>
</evidence>
<evidence type="ECO:0000256" key="6">
    <source>
        <dbReference type="ARBA" id="ARBA00023251"/>
    </source>
</evidence>
<dbReference type="PANTHER" id="PTHR42711">
    <property type="entry name" value="ABC TRANSPORTER ATP-BINDING PROTEIN"/>
    <property type="match status" value="1"/>
</dbReference>
<sequence>MDAAIEAVEITKHFGSTQALHGVTFTVPRGSVFGVIGPNGAGKTTTMRALLDIIRPSSGHATVLGTDSRNAGPELRRRIGFLPGELILEGRITGRKLLQHYADISGPVRTGHIDELAERFHLDLGQPVRKLSRGNKQKLGIVQAFMHEPELLVLDEPTSGLDPLMQQEFLLLVKEARDAGQTVFLSSHVISEIQQAADEVAILRDGRIITVASVEALRQTAVRHLRMTATGIRPADLAGLLGGLAGMAGLVCTAVTSQTGAAATEATATLEGAIQPFIQAVSTLSLTDLVLEEPDLEESVLALYTAPGESAESHRAARATRKVRGTRAERKESK</sequence>
<dbReference type="InterPro" id="IPR003439">
    <property type="entry name" value="ABC_transporter-like_ATP-bd"/>
</dbReference>
<proteinExistence type="inferred from homology"/>
<keyword evidence="5 9" id="KW-0067">ATP-binding</keyword>
<dbReference type="GO" id="GO:0005524">
    <property type="term" value="F:ATP binding"/>
    <property type="evidence" value="ECO:0007669"/>
    <property type="project" value="UniProtKB-KW"/>
</dbReference>
<evidence type="ECO:0000256" key="1">
    <source>
        <dbReference type="ARBA" id="ARBA00004202"/>
    </source>
</evidence>
<keyword evidence="6" id="KW-0046">Antibiotic resistance</keyword>
<dbReference type="Gene3D" id="3.40.50.300">
    <property type="entry name" value="P-loop containing nucleotide triphosphate hydrolases"/>
    <property type="match status" value="1"/>
</dbReference>
<feature type="compositionally biased region" description="Basic residues" evidence="7">
    <location>
        <begin position="316"/>
        <end position="325"/>
    </location>
</feature>
<keyword evidence="3" id="KW-0813">Transport</keyword>
<evidence type="ECO:0000313" key="10">
    <source>
        <dbReference type="Proteomes" id="UP001165341"/>
    </source>
</evidence>
<evidence type="ECO:0000256" key="7">
    <source>
        <dbReference type="SAM" id="MobiDB-lite"/>
    </source>
</evidence>
<protein>
    <submittedName>
        <fullName evidence="9">ABC transporter ATP-binding protein</fullName>
    </submittedName>
</protein>
<evidence type="ECO:0000256" key="2">
    <source>
        <dbReference type="ARBA" id="ARBA00005417"/>
    </source>
</evidence>
<feature type="domain" description="ABC transporter" evidence="8">
    <location>
        <begin position="5"/>
        <end position="230"/>
    </location>
</feature>
<reference evidence="9" key="1">
    <citation type="submission" date="2022-03" db="EMBL/GenBank/DDBJ databases">
        <title>Cryobacterium sp. nov. strain ZS14-85, isolated from Antarctic soil.</title>
        <authorList>
            <person name="Li J."/>
            <person name="Niu G."/>
        </authorList>
    </citation>
    <scope>NUCLEOTIDE SEQUENCE</scope>
    <source>
        <strain evidence="9">ZS14-85</strain>
    </source>
</reference>
<dbReference type="CDD" id="cd03230">
    <property type="entry name" value="ABC_DR_subfamily_A"/>
    <property type="match status" value="1"/>
</dbReference>
<dbReference type="Pfam" id="PF00005">
    <property type="entry name" value="ABC_tran"/>
    <property type="match status" value="1"/>
</dbReference>
<dbReference type="GO" id="GO:0005886">
    <property type="term" value="C:plasma membrane"/>
    <property type="evidence" value="ECO:0007669"/>
    <property type="project" value="UniProtKB-SubCell"/>
</dbReference>
<dbReference type="PANTHER" id="PTHR42711:SF5">
    <property type="entry name" value="ABC TRANSPORTER ATP-BINDING PROTEIN NATA"/>
    <property type="match status" value="1"/>
</dbReference>
<comment type="subcellular location">
    <subcellularLocation>
        <location evidence="1">Cell membrane</location>
        <topology evidence="1">Peripheral membrane protein</topology>
    </subcellularLocation>
</comment>
<keyword evidence="10" id="KW-1185">Reference proteome</keyword>
<dbReference type="SUPFAM" id="SSF52540">
    <property type="entry name" value="P-loop containing nucleoside triphosphate hydrolases"/>
    <property type="match status" value="1"/>
</dbReference>
<evidence type="ECO:0000259" key="8">
    <source>
        <dbReference type="PROSITE" id="PS50893"/>
    </source>
</evidence>
<keyword evidence="4" id="KW-0547">Nucleotide-binding</keyword>
<name>A0AA41QYP2_9MICO</name>
<feature type="region of interest" description="Disordered" evidence="7">
    <location>
        <begin position="307"/>
        <end position="334"/>
    </location>
</feature>
<dbReference type="Proteomes" id="UP001165341">
    <property type="component" value="Unassembled WGS sequence"/>
</dbReference>
<organism evidence="9 10">
    <name type="scientific">Cryobacterium zhongshanensis</name>
    <dbReference type="NCBI Taxonomy" id="2928153"/>
    <lineage>
        <taxon>Bacteria</taxon>
        <taxon>Bacillati</taxon>
        <taxon>Actinomycetota</taxon>
        <taxon>Actinomycetes</taxon>
        <taxon>Micrococcales</taxon>
        <taxon>Microbacteriaceae</taxon>
        <taxon>Cryobacterium</taxon>
    </lineage>
</organism>
<dbReference type="GO" id="GO:0016887">
    <property type="term" value="F:ATP hydrolysis activity"/>
    <property type="evidence" value="ECO:0007669"/>
    <property type="project" value="InterPro"/>
</dbReference>
<evidence type="ECO:0000256" key="4">
    <source>
        <dbReference type="ARBA" id="ARBA00022741"/>
    </source>
</evidence>
<comment type="caution">
    <text evidence="9">The sequence shown here is derived from an EMBL/GenBank/DDBJ whole genome shotgun (WGS) entry which is preliminary data.</text>
</comment>
<evidence type="ECO:0000256" key="3">
    <source>
        <dbReference type="ARBA" id="ARBA00022448"/>
    </source>
</evidence>
<dbReference type="GO" id="GO:0046677">
    <property type="term" value="P:response to antibiotic"/>
    <property type="evidence" value="ECO:0007669"/>
    <property type="project" value="UniProtKB-KW"/>
</dbReference>
<dbReference type="InterPro" id="IPR050763">
    <property type="entry name" value="ABC_transporter_ATP-binding"/>
</dbReference>
<dbReference type="AlphaFoldDB" id="A0AA41QYP2"/>
<dbReference type="SMART" id="SM00382">
    <property type="entry name" value="AAA"/>
    <property type="match status" value="1"/>
</dbReference>
<dbReference type="PROSITE" id="PS50893">
    <property type="entry name" value="ABC_TRANSPORTER_2"/>
    <property type="match status" value="1"/>
</dbReference>
<evidence type="ECO:0000313" key="9">
    <source>
        <dbReference type="EMBL" id="MCI4659283.1"/>
    </source>
</evidence>
<dbReference type="InterPro" id="IPR003593">
    <property type="entry name" value="AAA+_ATPase"/>
</dbReference>
<comment type="similarity">
    <text evidence="2">Belongs to the ABC transporter superfamily.</text>
</comment>
<dbReference type="EMBL" id="JALGAR010000004">
    <property type="protein sequence ID" value="MCI4659283.1"/>
    <property type="molecule type" value="Genomic_DNA"/>
</dbReference>
<gene>
    <name evidence="9" type="ORF">MQH31_15860</name>
</gene>
<accession>A0AA41QYP2</accession>
<dbReference type="InterPro" id="IPR027417">
    <property type="entry name" value="P-loop_NTPase"/>
</dbReference>